<evidence type="ECO:0000313" key="1">
    <source>
        <dbReference type="EnsemblFungi" id="FOXG_11823P0"/>
    </source>
</evidence>
<reference evidence="1" key="2">
    <citation type="submission" date="2025-08" db="UniProtKB">
        <authorList>
            <consortium name="EnsemblFungi"/>
        </authorList>
    </citation>
    <scope>IDENTIFICATION</scope>
    <source>
        <strain evidence="1">4287 / CBS 123668 / FGSC 9935 / NRRL 34936</strain>
    </source>
</reference>
<proteinExistence type="predicted"/>
<name>A0A0D2Y6B3_FUSOF</name>
<protein>
    <submittedName>
        <fullName evidence="1">Uncharacterized protein</fullName>
    </submittedName>
</protein>
<dbReference type="Proteomes" id="UP000002489">
    <property type="component" value="Unassembled WGS sequence"/>
</dbReference>
<accession>A0A0D2Y6B3</accession>
<dbReference type="AlphaFoldDB" id="A0A0D2Y6B3"/>
<organism evidence="1 2">
    <name type="scientific">Fusarium oxysporum (strain Fo5176)</name>
    <name type="common">Fusarium vascular wilt</name>
    <dbReference type="NCBI Taxonomy" id="660025"/>
    <lineage>
        <taxon>Eukaryota</taxon>
        <taxon>Fungi</taxon>
        <taxon>Dikarya</taxon>
        <taxon>Ascomycota</taxon>
        <taxon>Pezizomycotina</taxon>
        <taxon>Sordariomycetes</taxon>
        <taxon>Hypocreomycetidae</taxon>
        <taxon>Hypocreales</taxon>
        <taxon>Nectriaceae</taxon>
        <taxon>Fusarium</taxon>
        <taxon>Fusarium oxysporum species complex</taxon>
    </lineage>
</organism>
<sequence>MTRKSSPLIYNDYLYTCAQSLAAAKETPSDLDLVFHLEVAREAEKAYTFFNYTDIQQTQFMGEQQIQVYLNAFSIKVQDWRFRFPSSLTQDCEYNIETCSAVKVQLTTSQPANKSGPGF</sequence>
<evidence type="ECO:0000313" key="2">
    <source>
        <dbReference type="Proteomes" id="UP000002489"/>
    </source>
</evidence>
<dbReference type="EnsemblFungi" id="FOXG_11823T0">
    <property type="protein sequence ID" value="FOXG_11823P0"/>
    <property type="gene ID" value="FOXG_11823"/>
</dbReference>
<reference evidence="2" key="1">
    <citation type="journal article" date="2012" name="Mol. Plant Microbe Interact.">
        <title>A highly conserved effector in Fusarium oxysporum is required for full virulence on Arabidopsis.</title>
        <authorList>
            <person name="Thatcher L.F."/>
            <person name="Gardiner D.M."/>
            <person name="Kazan K."/>
            <person name="Manners J."/>
        </authorList>
    </citation>
    <scope>NUCLEOTIDE SEQUENCE [LARGE SCALE GENOMIC DNA]</scope>
    <source>
        <strain evidence="2">Fo5176</strain>
    </source>
</reference>